<evidence type="ECO:0000313" key="2">
    <source>
        <dbReference type="Proteomes" id="UP001239111"/>
    </source>
</evidence>
<dbReference type="Proteomes" id="UP001239111">
    <property type="component" value="Chromosome 1"/>
</dbReference>
<name>A0ACC2PNB3_9HYME</name>
<proteinExistence type="predicted"/>
<organism evidence="1 2">
    <name type="scientific">Eretmocerus hayati</name>
    <dbReference type="NCBI Taxonomy" id="131215"/>
    <lineage>
        <taxon>Eukaryota</taxon>
        <taxon>Metazoa</taxon>
        <taxon>Ecdysozoa</taxon>
        <taxon>Arthropoda</taxon>
        <taxon>Hexapoda</taxon>
        <taxon>Insecta</taxon>
        <taxon>Pterygota</taxon>
        <taxon>Neoptera</taxon>
        <taxon>Endopterygota</taxon>
        <taxon>Hymenoptera</taxon>
        <taxon>Apocrita</taxon>
        <taxon>Proctotrupomorpha</taxon>
        <taxon>Chalcidoidea</taxon>
        <taxon>Aphelinidae</taxon>
        <taxon>Aphelininae</taxon>
        <taxon>Eretmocerus</taxon>
    </lineage>
</organism>
<gene>
    <name evidence="1" type="ORF">QAD02_020774</name>
</gene>
<accession>A0ACC2PNB3</accession>
<keyword evidence="2" id="KW-1185">Reference proteome</keyword>
<evidence type="ECO:0000313" key="1">
    <source>
        <dbReference type="EMBL" id="KAJ8684981.1"/>
    </source>
</evidence>
<comment type="caution">
    <text evidence="1">The sequence shown here is derived from an EMBL/GenBank/DDBJ whole genome shotgun (WGS) entry which is preliminary data.</text>
</comment>
<dbReference type="EMBL" id="CM056741">
    <property type="protein sequence ID" value="KAJ8684981.1"/>
    <property type="molecule type" value="Genomic_DNA"/>
</dbReference>
<sequence length="313" mass="34708">MRDAVKSKTESWWSKRLRVKELLASMEQEEELDQSEIDSLNDEHNEDGVEDEGSTSQDTESIESNIDTLKNRILEQMTNSTDNTDIKEIFGSLMITVLHPLPLTAVTMKQLSAKVRCIDTCKKLLKVQYEDGKNWNVGNFLRHFYKFHSPADAPRRKIVKKRKTSKTTKTNVISEVPPSQDPTTCNDTRNSPANTRDAQNIFVAQENQDIAAAQDIQGPLAEHPASCIMQHQITEQVANSSNLAEDSGIDIDSSIAGPSQMNYSGTLDLSRRASDASVCAEIYAQSSSDGTISVVRQTESATSLIQLSDFAHA</sequence>
<reference evidence="1" key="1">
    <citation type="submission" date="2023-04" db="EMBL/GenBank/DDBJ databases">
        <title>A chromosome-level genome assembly of the parasitoid wasp Eretmocerus hayati.</title>
        <authorList>
            <person name="Zhong Y."/>
            <person name="Liu S."/>
            <person name="Liu Y."/>
        </authorList>
    </citation>
    <scope>NUCLEOTIDE SEQUENCE</scope>
    <source>
        <strain evidence="1">ZJU_SS_LIU_2023</strain>
    </source>
</reference>
<protein>
    <submittedName>
        <fullName evidence="1">Uncharacterized protein</fullName>
    </submittedName>
</protein>